<feature type="domain" description="Orc1-like AAA ATPase" evidence="2">
    <location>
        <begin position="20"/>
        <end position="185"/>
    </location>
</feature>
<dbReference type="GO" id="GO:0005524">
    <property type="term" value="F:ATP binding"/>
    <property type="evidence" value="ECO:0007669"/>
    <property type="project" value="UniProtKB-KW"/>
</dbReference>
<protein>
    <submittedName>
        <fullName evidence="3">ATP-binding protein</fullName>
    </submittedName>
</protein>
<keyword evidence="3" id="KW-0067">ATP-binding</keyword>
<dbReference type="EMBL" id="DXGC01000097">
    <property type="protein sequence ID" value="HIW92301.1"/>
    <property type="molecule type" value="Genomic_DNA"/>
</dbReference>
<reference evidence="3" key="2">
    <citation type="submission" date="2021-04" db="EMBL/GenBank/DDBJ databases">
        <authorList>
            <person name="Gilroy R."/>
        </authorList>
    </citation>
    <scope>NUCLEOTIDE SEQUENCE</scope>
    <source>
        <strain evidence="3">CHK32-1732</strain>
    </source>
</reference>
<name>A0A9D1RPT2_9CORY</name>
<reference evidence="3" key="1">
    <citation type="journal article" date="2021" name="PeerJ">
        <title>Extensive microbial diversity within the chicken gut microbiome revealed by metagenomics and culture.</title>
        <authorList>
            <person name="Gilroy R."/>
            <person name="Ravi A."/>
            <person name="Getino M."/>
            <person name="Pursley I."/>
            <person name="Horton D.L."/>
            <person name="Alikhan N.F."/>
            <person name="Baker D."/>
            <person name="Gharbi K."/>
            <person name="Hall N."/>
            <person name="Watson M."/>
            <person name="Adriaenssens E.M."/>
            <person name="Foster-Nyarko E."/>
            <person name="Jarju S."/>
            <person name="Secka A."/>
            <person name="Antonio M."/>
            <person name="Oren A."/>
            <person name="Chaudhuri R.R."/>
            <person name="La Ragione R."/>
            <person name="Hildebrand F."/>
            <person name="Pallen M.J."/>
        </authorList>
    </citation>
    <scope>NUCLEOTIDE SEQUENCE</scope>
    <source>
        <strain evidence="3">CHK32-1732</strain>
    </source>
</reference>
<dbReference type="Gene3D" id="3.40.50.300">
    <property type="entry name" value="P-loop containing nucleotide triphosphate hydrolases"/>
    <property type="match status" value="1"/>
</dbReference>
<gene>
    <name evidence="3" type="ORF">H9870_11650</name>
</gene>
<dbReference type="InterPro" id="IPR027417">
    <property type="entry name" value="P-loop_NTPase"/>
</dbReference>
<keyword evidence="3" id="KW-0547">Nucleotide-binding</keyword>
<dbReference type="AlphaFoldDB" id="A0A9D1RPT2"/>
<evidence type="ECO:0000313" key="3">
    <source>
        <dbReference type="EMBL" id="HIW92301.1"/>
    </source>
</evidence>
<sequence length="384" mass="41040">MSPRQPNPYTPGFNQVPMVFAGRTEVLDAAGEALEVAAFDGRTPRPLILVGPRSVGKTVTLGQISGAAAQQHSWPTVHVEATPGQLIDVLVSRLKDAEDVFHGTAPSPAPRTTITGTKVQATILGVGGGVEIKRDTADPRRTLREQLRTTMDAALERGTGLLVTLDELQNASTADLHELGGVLQESVPESWPLVVAIAALPSLREKRGKRLPTYLERAEWHPLESLPGSDAREALTGPAAQSGRPMSTEAADLLLAQSGGYPYAIQVAGHFAWRASTGGDSVTVDHARAAVPRIEADLDQLFLSRWDGASTREQEYLSALAAVQQHVDEPNGGHVAAAMGEVTQAVSYLRDRLIKKGTIYRSAAGGLHFITPGMARWVRDRTAD</sequence>
<organism evidence="3 4">
    <name type="scientific">Candidatus Corynebacterium avicola</name>
    <dbReference type="NCBI Taxonomy" id="2838527"/>
    <lineage>
        <taxon>Bacteria</taxon>
        <taxon>Bacillati</taxon>
        <taxon>Actinomycetota</taxon>
        <taxon>Actinomycetes</taxon>
        <taxon>Mycobacteriales</taxon>
        <taxon>Corynebacteriaceae</taxon>
        <taxon>Corynebacterium</taxon>
    </lineage>
</organism>
<feature type="region of interest" description="Disordered" evidence="1">
    <location>
        <begin position="225"/>
        <end position="246"/>
    </location>
</feature>
<dbReference type="Proteomes" id="UP000824190">
    <property type="component" value="Unassembled WGS sequence"/>
</dbReference>
<dbReference type="Pfam" id="PF13191">
    <property type="entry name" value="AAA_16"/>
    <property type="match status" value="1"/>
</dbReference>
<accession>A0A9D1RPT2</accession>
<evidence type="ECO:0000259" key="2">
    <source>
        <dbReference type="Pfam" id="PF13191"/>
    </source>
</evidence>
<evidence type="ECO:0000256" key="1">
    <source>
        <dbReference type="SAM" id="MobiDB-lite"/>
    </source>
</evidence>
<proteinExistence type="predicted"/>
<evidence type="ECO:0000313" key="4">
    <source>
        <dbReference type="Proteomes" id="UP000824190"/>
    </source>
</evidence>
<dbReference type="InterPro" id="IPR041664">
    <property type="entry name" value="AAA_16"/>
</dbReference>
<dbReference type="SUPFAM" id="SSF52540">
    <property type="entry name" value="P-loop containing nucleoside triphosphate hydrolases"/>
    <property type="match status" value="1"/>
</dbReference>
<comment type="caution">
    <text evidence="3">The sequence shown here is derived from an EMBL/GenBank/DDBJ whole genome shotgun (WGS) entry which is preliminary data.</text>
</comment>